<sequence length="85" mass="9154">MTTEYGVNTHQWDRTVSEHAWPPPGGPLRATVRYAGDRPVTVPSGGYGQTGETVSTLIGELSETEPAAVLSATARALYRVAERVR</sequence>
<accession>A0ABU0EYW5</accession>
<gene>
    <name evidence="1" type="ORF">FB470_004496</name>
</gene>
<dbReference type="RefSeq" id="WP_306994504.1">
    <property type="nucleotide sequence ID" value="NZ_JAUSUT010000001.1"/>
</dbReference>
<organism evidence="1 2">
    <name type="scientific">Amycolatopsis thermophila</name>
    <dbReference type="NCBI Taxonomy" id="206084"/>
    <lineage>
        <taxon>Bacteria</taxon>
        <taxon>Bacillati</taxon>
        <taxon>Actinomycetota</taxon>
        <taxon>Actinomycetes</taxon>
        <taxon>Pseudonocardiales</taxon>
        <taxon>Pseudonocardiaceae</taxon>
        <taxon>Amycolatopsis</taxon>
    </lineage>
</organism>
<comment type="caution">
    <text evidence="1">The sequence shown here is derived from an EMBL/GenBank/DDBJ whole genome shotgun (WGS) entry which is preliminary data.</text>
</comment>
<reference evidence="1 2" key="1">
    <citation type="submission" date="2023-07" db="EMBL/GenBank/DDBJ databases">
        <title>Sequencing the genomes of 1000 actinobacteria strains.</title>
        <authorList>
            <person name="Klenk H.-P."/>
        </authorList>
    </citation>
    <scope>NUCLEOTIDE SEQUENCE [LARGE SCALE GENOMIC DNA]</scope>
    <source>
        <strain evidence="1 2">DSM 45805</strain>
    </source>
</reference>
<protein>
    <submittedName>
        <fullName evidence="1">Uncharacterized protein</fullName>
    </submittedName>
</protein>
<keyword evidence="2" id="KW-1185">Reference proteome</keyword>
<name>A0ABU0EYW5_9PSEU</name>
<evidence type="ECO:0000313" key="1">
    <source>
        <dbReference type="EMBL" id="MDQ0380502.1"/>
    </source>
</evidence>
<dbReference type="Proteomes" id="UP001229651">
    <property type="component" value="Unassembled WGS sequence"/>
</dbReference>
<evidence type="ECO:0000313" key="2">
    <source>
        <dbReference type="Proteomes" id="UP001229651"/>
    </source>
</evidence>
<dbReference type="EMBL" id="JAUSUT010000001">
    <property type="protein sequence ID" value="MDQ0380502.1"/>
    <property type="molecule type" value="Genomic_DNA"/>
</dbReference>
<proteinExistence type="predicted"/>